<dbReference type="OrthoDB" id="10253869at2759"/>
<dbReference type="InterPro" id="IPR029058">
    <property type="entry name" value="AB_hydrolase_fold"/>
</dbReference>
<dbReference type="AlphaFoldDB" id="A0A409WHB3"/>
<protein>
    <recommendedName>
        <fullName evidence="1">Thioesterase domain-containing protein</fullName>
    </recommendedName>
</protein>
<organism evidence="2 3">
    <name type="scientific">Psilocybe cyanescens</name>
    <dbReference type="NCBI Taxonomy" id="93625"/>
    <lineage>
        <taxon>Eukaryota</taxon>
        <taxon>Fungi</taxon>
        <taxon>Dikarya</taxon>
        <taxon>Basidiomycota</taxon>
        <taxon>Agaricomycotina</taxon>
        <taxon>Agaricomycetes</taxon>
        <taxon>Agaricomycetidae</taxon>
        <taxon>Agaricales</taxon>
        <taxon>Agaricineae</taxon>
        <taxon>Strophariaceae</taxon>
        <taxon>Psilocybe</taxon>
    </lineage>
</organism>
<reference evidence="2 3" key="1">
    <citation type="journal article" date="2018" name="Evol. Lett.">
        <title>Horizontal gene cluster transfer increased hallucinogenic mushroom diversity.</title>
        <authorList>
            <person name="Reynolds H.T."/>
            <person name="Vijayakumar V."/>
            <person name="Gluck-Thaler E."/>
            <person name="Korotkin H.B."/>
            <person name="Matheny P.B."/>
            <person name="Slot J.C."/>
        </authorList>
    </citation>
    <scope>NUCLEOTIDE SEQUENCE [LARGE SCALE GENOMIC DNA]</scope>
    <source>
        <strain evidence="2 3">2631</strain>
    </source>
</reference>
<dbReference type="EMBL" id="NHYD01003431">
    <property type="protein sequence ID" value="PPQ77928.1"/>
    <property type="molecule type" value="Genomic_DNA"/>
</dbReference>
<dbReference type="InParanoid" id="A0A409WHB3"/>
<evidence type="ECO:0000259" key="1">
    <source>
        <dbReference type="Pfam" id="PF00975"/>
    </source>
</evidence>
<sequence>MDSKSVARSQRQPQMEIQSLQQKTIVKIRAGNEPPLILIHVTPETPLHSLEAQASIYFKQIKEEQVKGPYRICSFSASSLIAVAIAKLLKSNGDTVEQLSFIDHFPTTFIAPLLGVDISRVSLSDPGAQQEFFNASVSNLVGMTHRDNKGKDAKQHRIADDLQAAYQGLPTSPFMTRSKGIMDGFLNHSLRHGDENRKGMEFVQGWLREVKAPVTVYLATYGILGLYAPDQYAPAEWNVHQSFMTVKITILEAGHYDILESNGLIRGLQEGYIPQRPARL</sequence>
<dbReference type="SUPFAM" id="SSF53474">
    <property type="entry name" value="alpha/beta-Hydrolases"/>
    <property type="match status" value="1"/>
</dbReference>
<dbReference type="Pfam" id="PF00975">
    <property type="entry name" value="Thioesterase"/>
    <property type="match status" value="1"/>
</dbReference>
<dbReference type="Proteomes" id="UP000283269">
    <property type="component" value="Unassembled WGS sequence"/>
</dbReference>
<evidence type="ECO:0000313" key="2">
    <source>
        <dbReference type="EMBL" id="PPQ77928.1"/>
    </source>
</evidence>
<accession>A0A409WHB3</accession>
<evidence type="ECO:0000313" key="3">
    <source>
        <dbReference type="Proteomes" id="UP000283269"/>
    </source>
</evidence>
<dbReference type="InterPro" id="IPR001031">
    <property type="entry name" value="Thioesterase"/>
</dbReference>
<proteinExistence type="predicted"/>
<name>A0A409WHB3_PSICY</name>
<dbReference type="STRING" id="93625.A0A409WHB3"/>
<comment type="caution">
    <text evidence="2">The sequence shown here is derived from an EMBL/GenBank/DDBJ whole genome shotgun (WGS) entry which is preliminary data.</text>
</comment>
<gene>
    <name evidence="2" type="ORF">CVT25_015403</name>
</gene>
<dbReference type="Gene3D" id="3.40.50.1820">
    <property type="entry name" value="alpha/beta hydrolase"/>
    <property type="match status" value="1"/>
</dbReference>
<keyword evidence="3" id="KW-1185">Reference proteome</keyword>
<feature type="domain" description="Thioesterase" evidence="1">
    <location>
        <begin position="42"/>
        <end position="109"/>
    </location>
</feature>